<evidence type="ECO:0000256" key="1">
    <source>
        <dbReference type="ARBA" id="ARBA00001933"/>
    </source>
</evidence>
<evidence type="ECO:0000259" key="5">
    <source>
        <dbReference type="Pfam" id="PF00122"/>
    </source>
</evidence>
<dbReference type="Gene3D" id="2.70.150.10">
    <property type="entry name" value="Calcium-transporting ATPase, cytoplasmic transduction domain A"/>
    <property type="match status" value="1"/>
</dbReference>
<accession>A0A0F8X6R7</accession>
<dbReference type="AlphaFoldDB" id="A0A0F8X6R7"/>
<dbReference type="CDD" id="cd10148">
    <property type="entry name" value="CsoR-like_DUF156"/>
    <property type="match status" value="1"/>
</dbReference>
<dbReference type="Gene3D" id="1.20.1110.10">
    <property type="entry name" value="Calcium-transporting ATPase, transmembrane domain"/>
    <property type="match status" value="1"/>
</dbReference>
<dbReference type="Pfam" id="PF00122">
    <property type="entry name" value="E1-E2_ATPase"/>
    <property type="match status" value="1"/>
</dbReference>
<dbReference type="InterPro" id="IPR050859">
    <property type="entry name" value="Class-I_PLP-dep_aminotransf"/>
</dbReference>
<dbReference type="CDD" id="cd00609">
    <property type="entry name" value="AAT_like"/>
    <property type="match status" value="1"/>
</dbReference>
<comment type="cofactor">
    <cofactor evidence="1">
        <name>pyridoxal 5'-phosphate</name>
        <dbReference type="ChEBI" id="CHEBI:597326"/>
    </cofactor>
</comment>
<sequence>FDNASVGSWEEFQAGNAIAALKARLALKAKAKRGGQWTSIAARELVPDDLIRVRLGDIVPADALRSCASRVLAEDPVGALSYGAGSGYGPLREWIASRYGVEPERVLVTNGSLQAATMLFDLLIGPGDPVVVESPSYDRTLLALRERDAKLVAVPLKDDGVDVGALEIALEAGARPSLAHLIPNFHNPTGATLSLERRRAVLEIARRHRLLIIEDDAYCVDILTQISAVTTALDRVGLKLLEGHVQGCVREAMVKGGAEGRMKTEELLEAVERFARMR</sequence>
<comment type="caution">
    <text evidence="7">The sequence shown here is derived from an EMBL/GenBank/DDBJ whole genome shotgun (WGS) entry which is preliminary data.</text>
</comment>
<keyword evidence="3" id="KW-0808">Transferase</keyword>
<protein>
    <submittedName>
        <fullName evidence="7">Uncharacterized protein</fullName>
    </submittedName>
</protein>
<gene>
    <name evidence="7" type="ORF">LCGC14_3062390</name>
</gene>
<dbReference type="Pfam" id="PF00155">
    <property type="entry name" value="Aminotran_1_2"/>
    <property type="match status" value="1"/>
</dbReference>
<feature type="domain" description="Aminotransferase class I/classII large" evidence="6">
    <location>
        <begin position="73"/>
        <end position="219"/>
    </location>
</feature>
<evidence type="ECO:0000256" key="2">
    <source>
        <dbReference type="ARBA" id="ARBA00022576"/>
    </source>
</evidence>
<dbReference type="GO" id="GO:0008483">
    <property type="term" value="F:transaminase activity"/>
    <property type="evidence" value="ECO:0007669"/>
    <property type="project" value="UniProtKB-KW"/>
</dbReference>
<keyword evidence="2" id="KW-0032">Aminotransferase</keyword>
<dbReference type="GO" id="GO:0030170">
    <property type="term" value="F:pyridoxal phosphate binding"/>
    <property type="evidence" value="ECO:0007669"/>
    <property type="project" value="InterPro"/>
</dbReference>
<dbReference type="InterPro" id="IPR004839">
    <property type="entry name" value="Aminotransferase_I/II_large"/>
</dbReference>
<organism evidence="7">
    <name type="scientific">marine sediment metagenome</name>
    <dbReference type="NCBI Taxonomy" id="412755"/>
    <lineage>
        <taxon>unclassified sequences</taxon>
        <taxon>metagenomes</taxon>
        <taxon>ecological metagenomes</taxon>
    </lineage>
</organism>
<dbReference type="SUPFAM" id="SSF53383">
    <property type="entry name" value="PLP-dependent transferases"/>
    <property type="match status" value="1"/>
</dbReference>
<dbReference type="GO" id="GO:1901605">
    <property type="term" value="P:alpha-amino acid metabolic process"/>
    <property type="evidence" value="ECO:0007669"/>
    <property type="project" value="TreeGrafter"/>
</dbReference>
<keyword evidence="4" id="KW-0663">Pyridoxal phosphate</keyword>
<dbReference type="PANTHER" id="PTHR42790">
    <property type="entry name" value="AMINOTRANSFERASE"/>
    <property type="match status" value="1"/>
</dbReference>
<evidence type="ECO:0000256" key="4">
    <source>
        <dbReference type="ARBA" id="ARBA00022898"/>
    </source>
</evidence>
<dbReference type="GO" id="GO:0046872">
    <property type="term" value="F:metal ion binding"/>
    <property type="evidence" value="ECO:0007669"/>
    <property type="project" value="InterPro"/>
</dbReference>
<feature type="domain" description="P-type ATPase A" evidence="5">
    <location>
        <begin position="28"/>
        <end position="63"/>
    </location>
</feature>
<dbReference type="InterPro" id="IPR015421">
    <property type="entry name" value="PyrdxlP-dep_Trfase_major"/>
</dbReference>
<dbReference type="EMBL" id="LAZR01064886">
    <property type="protein sequence ID" value="KKK56650.1"/>
    <property type="molecule type" value="Genomic_DNA"/>
</dbReference>
<evidence type="ECO:0000256" key="3">
    <source>
        <dbReference type="ARBA" id="ARBA00022679"/>
    </source>
</evidence>
<evidence type="ECO:0000313" key="7">
    <source>
        <dbReference type="EMBL" id="KKK56650.1"/>
    </source>
</evidence>
<feature type="non-terminal residue" evidence="7">
    <location>
        <position position="1"/>
    </location>
</feature>
<name>A0A0F8X6R7_9ZZZZ</name>
<dbReference type="GO" id="GO:0003677">
    <property type="term" value="F:DNA binding"/>
    <property type="evidence" value="ECO:0007669"/>
    <property type="project" value="InterPro"/>
</dbReference>
<dbReference type="PANTHER" id="PTHR42790:SF19">
    <property type="entry name" value="KYNURENINE_ALPHA-AMINOADIPATE AMINOTRANSFERASE, MITOCHONDRIAL"/>
    <property type="match status" value="1"/>
</dbReference>
<reference evidence="7" key="1">
    <citation type="journal article" date="2015" name="Nature">
        <title>Complex archaea that bridge the gap between prokaryotes and eukaryotes.</title>
        <authorList>
            <person name="Spang A."/>
            <person name="Saw J.H."/>
            <person name="Jorgensen S.L."/>
            <person name="Zaremba-Niedzwiedzka K."/>
            <person name="Martijn J."/>
            <person name="Lind A.E."/>
            <person name="van Eijk R."/>
            <person name="Schleper C."/>
            <person name="Guy L."/>
            <person name="Ettema T.J."/>
        </authorList>
    </citation>
    <scope>NUCLEOTIDE SEQUENCE</scope>
</reference>
<dbReference type="Gene3D" id="3.40.640.10">
    <property type="entry name" value="Type I PLP-dependent aspartate aminotransferase-like (Major domain)"/>
    <property type="match status" value="1"/>
</dbReference>
<evidence type="ECO:0000259" key="6">
    <source>
        <dbReference type="Pfam" id="PF00155"/>
    </source>
</evidence>
<dbReference type="GO" id="GO:0006355">
    <property type="term" value="P:regulation of DNA-templated transcription"/>
    <property type="evidence" value="ECO:0007669"/>
    <property type="project" value="InterPro"/>
</dbReference>
<dbReference type="InterPro" id="IPR015424">
    <property type="entry name" value="PyrdxlP-dep_Trfase"/>
</dbReference>
<dbReference type="InterPro" id="IPR059000">
    <property type="entry name" value="ATPase_P-type_domA"/>
</dbReference>
<proteinExistence type="predicted"/>